<dbReference type="Proteomes" id="UP000675409">
    <property type="component" value="Unassembled WGS sequence"/>
</dbReference>
<dbReference type="Pfam" id="PF08327">
    <property type="entry name" value="AHSA1"/>
    <property type="match status" value="1"/>
</dbReference>
<evidence type="ECO:0000313" key="3">
    <source>
        <dbReference type="EMBL" id="MBL0888899.1"/>
    </source>
</evidence>
<sequence>MDILHRIGVRTPTPDATYEALTTIDGLAGWWTAATEGSTGIGDVIEFRFPPVGGFDMKVLEARPNDRVVWEVIDGPAEWIGTTISWDLRQDDDFTIVLFRHAGWREPVEFMHHCSTKWAVFLMSLKSMIETGHGAPAPQDTAIDNWN</sequence>
<keyword evidence="4" id="KW-1185">Reference proteome</keyword>
<evidence type="ECO:0000259" key="2">
    <source>
        <dbReference type="Pfam" id="PF08327"/>
    </source>
</evidence>
<dbReference type="InterPro" id="IPR023393">
    <property type="entry name" value="START-like_dom_sf"/>
</dbReference>
<evidence type="ECO:0000313" key="4">
    <source>
        <dbReference type="Proteomes" id="UP000675409"/>
    </source>
</evidence>
<reference evidence="3 4" key="1">
    <citation type="journal article" date="2021" name="Arch. Microbiol.">
        <title>Myceligenerans indicum sp. nov., an actinobacterium isolated from mangrove sediment of Sundarbans, India.</title>
        <authorList>
            <person name="Asha K."/>
            <person name="Bhadury P."/>
        </authorList>
    </citation>
    <scope>NUCLEOTIDE SEQUENCE [LARGE SCALE GENOMIC DNA]</scope>
    <source>
        <strain evidence="3 4">I2</strain>
    </source>
</reference>
<feature type="domain" description="Activator of Hsp90 ATPase homologue 1/2-like C-terminal" evidence="2">
    <location>
        <begin position="13"/>
        <end position="130"/>
    </location>
</feature>
<dbReference type="RefSeq" id="WP_201851497.1">
    <property type="nucleotide sequence ID" value="NZ_JABBYC010000102.1"/>
</dbReference>
<comment type="similarity">
    <text evidence="1">Belongs to the AHA1 family.</text>
</comment>
<dbReference type="Gene3D" id="3.30.530.20">
    <property type="match status" value="1"/>
</dbReference>
<organism evidence="3 4">
    <name type="scientific">Myceligenerans indicum</name>
    <dbReference type="NCBI Taxonomy" id="2593663"/>
    <lineage>
        <taxon>Bacteria</taxon>
        <taxon>Bacillati</taxon>
        <taxon>Actinomycetota</taxon>
        <taxon>Actinomycetes</taxon>
        <taxon>Micrococcales</taxon>
        <taxon>Promicromonosporaceae</taxon>
        <taxon>Myceligenerans</taxon>
    </lineage>
</organism>
<dbReference type="InterPro" id="IPR013538">
    <property type="entry name" value="ASHA1/2-like_C"/>
</dbReference>
<accession>A0ABS1LRP2</accession>
<dbReference type="CDD" id="cd07814">
    <property type="entry name" value="SRPBCC_CalC_Aha1-like"/>
    <property type="match status" value="1"/>
</dbReference>
<proteinExistence type="inferred from homology"/>
<dbReference type="SUPFAM" id="SSF55961">
    <property type="entry name" value="Bet v1-like"/>
    <property type="match status" value="1"/>
</dbReference>
<name>A0ABS1LRP2_9MICO</name>
<protein>
    <submittedName>
        <fullName evidence="3">SRPBCC domain-containing protein</fullName>
    </submittedName>
</protein>
<gene>
    <name evidence="3" type="ORF">HGK34_21935</name>
</gene>
<comment type="caution">
    <text evidence="3">The sequence shown here is derived from an EMBL/GenBank/DDBJ whole genome shotgun (WGS) entry which is preliminary data.</text>
</comment>
<dbReference type="EMBL" id="JABBYC010000102">
    <property type="protein sequence ID" value="MBL0888899.1"/>
    <property type="molecule type" value="Genomic_DNA"/>
</dbReference>
<evidence type="ECO:0000256" key="1">
    <source>
        <dbReference type="ARBA" id="ARBA00006817"/>
    </source>
</evidence>